<feature type="region of interest" description="Disordered" evidence="5">
    <location>
        <begin position="745"/>
        <end position="816"/>
    </location>
</feature>
<evidence type="ECO:0000259" key="8">
    <source>
        <dbReference type="PROSITE" id="PS50885"/>
    </source>
</evidence>
<evidence type="ECO:0000256" key="5">
    <source>
        <dbReference type="SAM" id="MobiDB-lite"/>
    </source>
</evidence>
<dbReference type="KEGG" id="hsai:HPS36_09340"/>
<feature type="coiled-coil region" evidence="4">
    <location>
        <begin position="601"/>
        <end position="628"/>
    </location>
</feature>
<evidence type="ECO:0000256" key="4">
    <source>
        <dbReference type="SAM" id="Coils"/>
    </source>
</evidence>
<feature type="compositionally biased region" description="Basic and acidic residues" evidence="5">
    <location>
        <begin position="804"/>
        <end position="816"/>
    </location>
</feature>
<dbReference type="Gene3D" id="1.10.287.950">
    <property type="entry name" value="Methyl-accepting chemotaxis protein"/>
    <property type="match status" value="1"/>
</dbReference>
<feature type="compositionally biased region" description="Acidic residues" evidence="5">
    <location>
        <begin position="748"/>
        <end position="757"/>
    </location>
</feature>
<dbReference type="GeneID" id="55595204"/>
<dbReference type="GO" id="GO:0007165">
    <property type="term" value="P:signal transduction"/>
    <property type="evidence" value="ECO:0007669"/>
    <property type="project" value="UniProtKB-KW"/>
</dbReference>
<reference evidence="9 10" key="1">
    <citation type="submission" date="2020-05" db="EMBL/GenBank/DDBJ databases">
        <title>Halorubrum RHB-C sp.nov., an extremely halophilic archaeon isolated from solar salt farm.</title>
        <authorList>
            <person name="Ho H."/>
            <person name="Danganan R.E."/>
            <person name="Dedeles G.R."/>
            <person name="Kim S.-G."/>
        </authorList>
    </citation>
    <scope>NUCLEOTIDE SEQUENCE [LARGE SCALE GENOMIC DNA]</scope>
    <source>
        <strain evidence="9 10">RHB-C</strain>
    </source>
</reference>
<dbReference type="CDD" id="cd06225">
    <property type="entry name" value="HAMP"/>
    <property type="match status" value="2"/>
</dbReference>
<feature type="compositionally biased region" description="Low complexity" evidence="5">
    <location>
        <begin position="758"/>
        <end position="772"/>
    </location>
</feature>
<dbReference type="Gene3D" id="6.10.250.1910">
    <property type="match status" value="1"/>
</dbReference>
<evidence type="ECO:0000313" key="10">
    <source>
        <dbReference type="Proteomes" id="UP000505020"/>
    </source>
</evidence>
<keyword evidence="6" id="KW-0812">Transmembrane</keyword>
<dbReference type="RefSeq" id="WP_173229935.1">
    <property type="nucleotide sequence ID" value="NZ_CP053941.1"/>
</dbReference>
<dbReference type="PANTHER" id="PTHR32089:SF112">
    <property type="entry name" value="LYSOZYME-LIKE PROTEIN-RELATED"/>
    <property type="match status" value="1"/>
</dbReference>
<evidence type="ECO:0000256" key="2">
    <source>
        <dbReference type="ARBA" id="ARBA00029447"/>
    </source>
</evidence>
<evidence type="ECO:0000256" key="1">
    <source>
        <dbReference type="ARBA" id="ARBA00023224"/>
    </source>
</evidence>
<feature type="region of interest" description="Disordered" evidence="5">
    <location>
        <begin position="133"/>
        <end position="159"/>
    </location>
</feature>
<keyword evidence="6" id="KW-1133">Transmembrane helix</keyword>
<dbReference type="PANTHER" id="PTHR32089">
    <property type="entry name" value="METHYL-ACCEPTING CHEMOTAXIS PROTEIN MCPB"/>
    <property type="match status" value="1"/>
</dbReference>
<dbReference type="SUPFAM" id="SSF58104">
    <property type="entry name" value="Methyl-accepting chemotaxis protein (MCP) signaling domain"/>
    <property type="match status" value="1"/>
</dbReference>
<proteinExistence type="inferred from homology"/>
<keyword evidence="6" id="KW-0472">Membrane</keyword>
<keyword evidence="4" id="KW-0175">Coiled coil</keyword>
<dbReference type="PROSITE" id="PS50885">
    <property type="entry name" value="HAMP"/>
    <property type="match status" value="2"/>
</dbReference>
<feature type="domain" description="Methyl-accepting transducer" evidence="7">
    <location>
        <begin position="460"/>
        <end position="696"/>
    </location>
</feature>
<feature type="transmembrane region" description="Helical" evidence="6">
    <location>
        <begin position="29"/>
        <end position="49"/>
    </location>
</feature>
<feature type="coiled-coil region" evidence="4">
    <location>
        <begin position="359"/>
        <end position="393"/>
    </location>
</feature>
<dbReference type="PROSITE" id="PS50111">
    <property type="entry name" value="CHEMOTAXIS_TRANSDUC_2"/>
    <property type="match status" value="1"/>
</dbReference>
<organism evidence="9 10">
    <name type="scientific">Halorubrum salinarum</name>
    <dbReference type="NCBI Taxonomy" id="2739057"/>
    <lineage>
        <taxon>Archaea</taxon>
        <taxon>Methanobacteriati</taxon>
        <taxon>Methanobacteriota</taxon>
        <taxon>Stenosarchaea group</taxon>
        <taxon>Halobacteria</taxon>
        <taxon>Halobacteriales</taxon>
        <taxon>Haloferacaceae</taxon>
        <taxon>Halorubrum</taxon>
    </lineage>
</organism>
<dbReference type="CDD" id="cd11386">
    <property type="entry name" value="MCP_signal"/>
    <property type="match status" value="1"/>
</dbReference>
<dbReference type="SMART" id="SM00283">
    <property type="entry name" value="MA"/>
    <property type="match status" value="1"/>
</dbReference>
<dbReference type="InterPro" id="IPR004089">
    <property type="entry name" value="MCPsignal_dom"/>
</dbReference>
<dbReference type="SMART" id="SM00304">
    <property type="entry name" value="HAMP"/>
    <property type="match status" value="3"/>
</dbReference>
<gene>
    <name evidence="9" type="ORF">HPS36_09340</name>
</gene>
<evidence type="ECO:0000256" key="3">
    <source>
        <dbReference type="PROSITE-ProRule" id="PRU00284"/>
    </source>
</evidence>
<feature type="coiled-coil region" evidence="4">
    <location>
        <begin position="531"/>
        <end position="558"/>
    </location>
</feature>
<sequence length="816" mass="85619">MSAGPLERLASAVGRVLPDAVRRRYAAKFALAFLVVAAVVAAGGAFTYLQTGDAVETDATTQLAETSGLQADAIGSWTERMTTQTRSMSAADELRSDRRAAAYVLLKDQLLSEDIVSIHLVDAAQDRVVASTERPLEGRAPSELNAPWSDADVPEGVGENDRVWRSARSYRSPVLNDRPVMAFASSVPRADGRYLVVVTRIQPQLERIQDTDTGEETTILNAAGETVLDIDGTVDGDRHAEGIAAVRDGNATTATTIGDDEVHAYAAVPGTDWVAVTSVAKSTAFAVRNDVGNSVLLLLLLTLASLGAVGVVLGGRTVVPLARLRDRAERIESGDLDVDLSTGRVDEIGRLFTSFAEMRDALRERIAEAETAADEAEAAREEAEAVTRDMEARAADYSEVMGAVADGDLTRRIDPDADREAMREIAEEFNDMVAQLERTTARVAAFAGEVDDASAELAAGADEVETASGTVSEQIQEIADGAVRQDERLDSVSDEMSDLSASIEEVASSAASVAETAEAASERGEAGREAAAEALDEMDAIEARSAAAVEQMEALDERMDEIDEVVEFITDVAEQTNILALNASIEAARAGEAGEGFAVVADEVKELAEETQEAAAEIESEIAAVREETDETVADIRETNARIDEGSDTVREASSSLEAVVDAVEETNHGVQEISEAAEDQARSTQRAVEGVEDVAEVSGEVASGSEQVSAAAEEQTATVTTIAENADRLRDQAASLSESVSAFEVDVAPEEIEGAEADGAGTDGTDLGAPAETESDSPAGTESDSPAETESDSAGDPGLAADGDGRDRPADGDDA</sequence>
<evidence type="ECO:0000256" key="6">
    <source>
        <dbReference type="SAM" id="Phobius"/>
    </source>
</evidence>
<dbReference type="Pfam" id="PF00672">
    <property type="entry name" value="HAMP"/>
    <property type="match status" value="2"/>
</dbReference>
<dbReference type="Proteomes" id="UP000505020">
    <property type="component" value="Chromosome"/>
</dbReference>
<feature type="domain" description="HAMP" evidence="8">
    <location>
        <begin position="388"/>
        <end position="441"/>
    </location>
</feature>
<dbReference type="Pfam" id="PF00015">
    <property type="entry name" value="MCPsignal"/>
    <property type="match status" value="1"/>
</dbReference>
<accession>A0A7D4C1B1</accession>
<name>A0A7D4C1B1_9EURY</name>
<keyword evidence="1 3" id="KW-0807">Transducer</keyword>
<dbReference type="GO" id="GO:0016020">
    <property type="term" value="C:membrane"/>
    <property type="evidence" value="ECO:0007669"/>
    <property type="project" value="InterPro"/>
</dbReference>
<dbReference type="InterPro" id="IPR003660">
    <property type="entry name" value="HAMP_dom"/>
</dbReference>
<evidence type="ECO:0000259" key="7">
    <source>
        <dbReference type="PROSITE" id="PS50111"/>
    </source>
</evidence>
<protein>
    <submittedName>
        <fullName evidence="9">HAMP domain-containing protein</fullName>
    </submittedName>
</protein>
<dbReference type="AlphaFoldDB" id="A0A7D4C1B1"/>
<comment type="similarity">
    <text evidence="2">Belongs to the methyl-accepting chemotaxis (MCP) protein family.</text>
</comment>
<keyword evidence="10" id="KW-1185">Reference proteome</keyword>
<evidence type="ECO:0000313" key="9">
    <source>
        <dbReference type="EMBL" id="QKG93056.1"/>
    </source>
</evidence>
<feature type="domain" description="HAMP" evidence="8">
    <location>
        <begin position="315"/>
        <end position="367"/>
    </location>
</feature>
<dbReference type="EMBL" id="CP053941">
    <property type="protein sequence ID" value="QKG93056.1"/>
    <property type="molecule type" value="Genomic_DNA"/>
</dbReference>